<sequence length="339" mass="34039">MSYTSAYTHLRMQGPPGRAYVHRMLDGHHGRTAVSDTTVTAAVLAAAREHAAGRPGAAALLDPFHRLGYARFAEAVPAAATGLCRLGVRPGDVAAIHLPGVCELALAVHAVSAAGAVPAPLPAGAGAAELAAMMTDSGARFLLTGGATAAEAVAATEHSYVRQVFSFGNVPGAVPFARLVEAGTPAAPGPGPLPGPVPPPDPLRDLALLLCDPPGRVTHAERFADLYRLAAAADLGPGDVLACSAHDVPAPTWIGLADVCLTAGAAFAGVPGPDPAALLAAIERHAATVAVVTPAKLGALVHGNAAPPAPGLRLLLTGPPAPELVRACRLHHGWTVQAL</sequence>
<dbReference type="InterPro" id="IPR050237">
    <property type="entry name" value="ATP-dep_AMP-bd_enzyme"/>
</dbReference>
<gene>
    <name evidence="2" type="ORF">ACRB68_58420</name>
</gene>
<evidence type="ECO:0000259" key="1">
    <source>
        <dbReference type="Pfam" id="PF00501"/>
    </source>
</evidence>
<dbReference type="InterPro" id="IPR042099">
    <property type="entry name" value="ANL_N_sf"/>
</dbReference>
<organism evidence="2 3">
    <name type="scientific">Actinomadura macrotermitis</name>
    <dbReference type="NCBI Taxonomy" id="2585200"/>
    <lineage>
        <taxon>Bacteria</taxon>
        <taxon>Bacillati</taxon>
        <taxon>Actinomycetota</taxon>
        <taxon>Actinomycetes</taxon>
        <taxon>Streptosporangiales</taxon>
        <taxon>Thermomonosporaceae</taxon>
        <taxon>Actinomadura</taxon>
    </lineage>
</organism>
<accession>A0A7K0C2T8</accession>
<keyword evidence="3" id="KW-1185">Reference proteome</keyword>
<dbReference type="Pfam" id="PF00501">
    <property type="entry name" value="AMP-binding"/>
    <property type="match status" value="1"/>
</dbReference>
<dbReference type="Gene3D" id="3.40.50.980">
    <property type="match status" value="1"/>
</dbReference>
<evidence type="ECO:0000313" key="3">
    <source>
        <dbReference type="Proteomes" id="UP000487268"/>
    </source>
</evidence>
<proteinExistence type="predicted"/>
<dbReference type="InterPro" id="IPR000873">
    <property type="entry name" value="AMP-dep_synth/lig_dom"/>
</dbReference>
<dbReference type="AlphaFoldDB" id="A0A7K0C2T8"/>
<dbReference type="PANTHER" id="PTHR43767">
    <property type="entry name" value="LONG-CHAIN-FATTY-ACID--COA LIGASE"/>
    <property type="match status" value="1"/>
</dbReference>
<evidence type="ECO:0000313" key="2">
    <source>
        <dbReference type="EMBL" id="MQY07740.1"/>
    </source>
</evidence>
<reference evidence="2 3" key="1">
    <citation type="submission" date="2019-10" db="EMBL/GenBank/DDBJ databases">
        <title>Actinomadura rubteroloni sp. nov. and Actinomadura macrotermitis sp. nov., isolated from the gut of fungus growing-termite Macrotermes natalensis.</title>
        <authorList>
            <person name="Benndorf R."/>
            <person name="Martin K."/>
            <person name="Kuefner M."/>
            <person name="De Beer W."/>
            <person name="Kaster A.-K."/>
            <person name="Vollmers J."/>
            <person name="Poulsen M."/>
            <person name="Beemelmanns C."/>
        </authorList>
    </citation>
    <scope>NUCLEOTIDE SEQUENCE [LARGE SCALE GENOMIC DNA]</scope>
    <source>
        <strain evidence="2 3">RB68</strain>
    </source>
</reference>
<protein>
    <recommendedName>
        <fullName evidence="1">AMP-dependent synthetase/ligase domain-containing protein</fullName>
    </recommendedName>
</protein>
<dbReference type="EMBL" id="WEGH01000004">
    <property type="protein sequence ID" value="MQY07740.1"/>
    <property type="molecule type" value="Genomic_DNA"/>
</dbReference>
<comment type="caution">
    <text evidence="2">The sequence shown here is derived from an EMBL/GenBank/DDBJ whole genome shotgun (WGS) entry which is preliminary data.</text>
</comment>
<name>A0A7K0C2T8_9ACTN</name>
<dbReference type="SUPFAM" id="SSF56801">
    <property type="entry name" value="Acetyl-CoA synthetase-like"/>
    <property type="match status" value="1"/>
</dbReference>
<dbReference type="Gene3D" id="3.40.50.12780">
    <property type="entry name" value="N-terminal domain of ligase-like"/>
    <property type="match status" value="1"/>
</dbReference>
<dbReference type="Proteomes" id="UP000487268">
    <property type="component" value="Unassembled WGS sequence"/>
</dbReference>
<feature type="domain" description="AMP-dependent synthetase/ligase" evidence="1">
    <location>
        <begin position="48"/>
        <end position="157"/>
    </location>
</feature>
<dbReference type="PANTHER" id="PTHR43767:SF12">
    <property type="entry name" value="AMP-DEPENDENT SYNTHETASE AND LIGASE"/>
    <property type="match status" value="1"/>
</dbReference>